<accession>A0AAV6VN69</accession>
<evidence type="ECO:0000313" key="4">
    <source>
        <dbReference type="Proteomes" id="UP000827092"/>
    </source>
</evidence>
<feature type="chain" id="PRO_5043720049" evidence="2">
    <location>
        <begin position="18"/>
        <end position="134"/>
    </location>
</feature>
<keyword evidence="1" id="KW-1133">Transmembrane helix</keyword>
<gene>
    <name evidence="3" type="ORF">JTE90_007276</name>
</gene>
<evidence type="ECO:0000256" key="2">
    <source>
        <dbReference type="SAM" id="SignalP"/>
    </source>
</evidence>
<sequence length="134" mass="14563">MISLLNLFTSLSALISADMGVAPEIAVEITASSLTGIIILFSLTLCGSKIAETMSKIKETAGKLLVRNAKYKLQYGLGNEAIYLLRRVEKNQIIHLSACGMVEIKKKFLLSAVGGLATYGLLWLNFKTTDIKKP</sequence>
<dbReference type="AlphaFoldDB" id="A0AAV6VN69"/>
<feature type="signal peptide" evidence="2">
    <location>
        <begin position="1"/>
        <end position="17"/>
    </location>
</feature>
<dbReference type="Proteomes" id="UP000827092">
    <property type="component" value="Unassembled WGS sequence"/>
</dbReference>
<organism evidence="3 4">
    <name type="scientific">Oedothorax gibbosus</name>
    <dbReference type="NCBI Taxonomy" id="931172"/>
    <lineage>
        <taxon>Eukaryota</taxon>
        <taxon>Metazoa</taxon>
        <taxon>Ecdysozoa</taxon>
        <taxon>Arthropoda</taxon>
        <taxon>Chelicerata</taxon>
        <taxon>Arachnida</taxon>
        <taxon>Araneae</taxon>
        <taxon>Araneomorphae</taxon>
        <taxon>Entelegynae</taxon>
        <taxon>Araneoidea</taxon>
        <taxon>Linyphiidae</taxon>
        <taxon>Erigoninae</taxon>
        <taxon>Oedothorax</taxon>
    </lineage>
</organism>
<keyword evidence="1" id="KW-0812">Transmembrane</keyword>
<keyword evidence="4" id="KW-1185">Reference proteome</keyword>
<evidence type="ECO:0000313" key="3">
    <source>
        <dbReference type="EMBL" id="KAG8197540.1"/>
    </source>
</evidence>
<evidence type="ECO:0000256" key="1">
    <source>
        <dbReference type="SAM" id="Phobius"/>
    </source>
</evidence>
<proteinExistence type="predicted"/>
<dbReference type="EMBL" id="JAFNEN010000054">
    <property type="protein sequence ID" value="KAG8197540.1"/>
    <property type="molecule type" value="Genomic_DNA"/>
</dbReference>
<feature type="transmembrane region" description="Helical" evidence="1">
    <location>
        <begin position="29"/>
        <end position="48"/>
    </location>
</feature>
<comment type="caution">
    <text evidence="3">The sequence shown here is derived from an EMBL/GenBank/DDBJ whole genome shotgun (WGS) entry which is preliminary data.</text>
</comment>
<keyword evidence="2" id="KW-0732">Signal</keyword>
<reference evidence="3 4" key="1">
    <citation type="journal article" date="2022" name="Nat. Ecol. Evol.">
        <title>A masculinizing supergene underlies an exaggerated male reproductive morph in a spider.</title>
        <authorList>
            <person name="Hendrickx F."/>
            <person name="De Corte Z."/>
            <person name="Sonet G."/>
            <person name="Van Belleghem S.M."/>
            <person name="Kostlbacher S."/>
            <person name="Vangestel C."/>
        </authorList>
    </citation>
    <scope>NUCLEOTIDE SEQUENCE [LARGE SCALE GENOMIC DNA]</scope>
    <source>
        <strain evidence="3">W744_W776</strain>
    </source>
</reference>
<feature type="transmembrane region" description="Helical" evidence="1">
    <location>
        <begin position="108"/>
        <end position="126"/>
    </location>
</feature>
<keyword evidence="1" id="KW-0472">Membrane</keyword>
<protein>
    <submittedName>
        <fullName evidence="3">Uncharacterized protein</fullName>
    </submittedName>
</protein>
<name>A0AAV6VN69_9ARAC</name>